<accession>A0A484SGT6</accession>
<sequence length="82" mass="9145">MRISTVFLSLDHNPFEDSDPALFETMVFVAGEAHHVRRYFIWEEAETGHAEMVALIRDEMEAAEARAATAWASVHAGLAARS</sequence>
<reference evidence="2" key="1">
    <citation type="submission" date="2019-03" db="EMBL/GenBank/DDBJ databases">
        <authorList>
            <person name="Danneels B."/>
        </authorList>
    </citation>
    <scope>NUCLEOTIDE SEQUENCE</scope>
</reference>
<dbReference type="EMBL" id="CAADIA010000006">
    <property type="protein sequence ID" value="VFR32113.1"/>
    <property type="molecule type" value="Genomic_DNA"/>
</dbReference>
<dbReference type="EMBL" id="CAADIF010000005">
    <property type="protein sequence ID" value="VFR60967.1"/>
    <property type="molecule type" value="Genomic_DNA"/>
</dbReference>
<gene>
    <name evidence="1" type="ORF">ANK1_4081</name>
    <name evidence="2" type="ORF">ANK2_4082</name>
</gene>
<organism evidence="2">
    <name type="scientific">plant metagenome</name>
    <dbReference type="NCBI Taxonomy" id="1297885"/>
    <lineage>
        <taxon>unclassified sequences</taxon>
        <taxon>metagenomes</taxon>
        <taxon>organismal metagenomes</taxon>
    </lineage>
</organism>
<name>A0A484SGT6_9ZZZZ</name>
<evidence type="ECO:0000313" key="2">
    <source>
        <dbReference type="EMBL" id="VFR60967.1"/>
    </source>
</evidence>
<protein>
    <submittedName>
        <fullName evidence="2">Uncharacterized protein</fullName>
    </submittedName>
</protein>
<dbReference type="AlphaFoldDB" id="A0A484SGT6"/>
<evidence type="ECO:0000313" key="1">
    <source>
        <dbReference type="EMBL" id="VFR32113.1"/>
    </source>
</evidence>
<proteinExistence type="predicted"/>